<feature type="compositionally biased region" description="Basic residues" evidence="1">
    <location>
        <begin position="1"/>
        <end position="13"/>
    </location>
</feature>
<reference evidence="2 4" key="1">
    <citation type="journal article" date="2008" name="Science">
        <title>The Physcomitrella genome reveals evolutionary insights into the conquest of land by plants.</title>
        <authorList>
            <person name="Rensing S."/>
            <person name="Lang D."/>
            <person name="Zimmer A."/>
            <person name="Terry A."/>
            <person name="Salamov A."/>
            <person name="Shapiro H."/>
            <person name="Nishiyama T."/>
            <person name="Perroud P.-F."/>
            <person name="Lindquist E."/>
            <person name="Kamisugi Y."/>
            <person name="Tanahashi T."/>
            <person name="Sakakibara K."/>
            <person name="Fujita T."/>
            <person name="Oishi K."/>
            <person name="Shin-I T."/>
            <person name="Kuroki Y."/>
            <person name="Toyoda A."/>
            <person name="Suzuki Y."/>
            <person name="Hashimoto A."/>
            <person name="Yamaguchi K."/>
            <person name="Sugano A."/>
            <person name="Kohara Y."/>
            <person name="Fujiyama A."/>
            <person name="Anterola A."/>
            <person name="Aoki S."/>
            <person name="Ashton N."/>
            <person name="Barbazuk W.B."/>
            <person name="Barker E."/>
            <person name="Bennetzen J."/>
            <person name="Bezanilla M."/>
            <person name="Blankenship R."/>
            <person name="Cho S.H."/>
            <person name="Dutcher S."/>
            <person name="Estelle M."/>
            <person name="Fawcett J.A."/>
            <person name="Gundlach H."/>
            <person name="Hanada K."/>
            <person name="Heyl A."/>
            <person name="Hicks K.A."/>
            <person name="Hugh J."/>
            <person name="Lohr M."/>
            <person name="Mayer K."/>
            <person name="Melkozernov A."/>
            <person name="Murata T."/>
            <person name="Nelson D."/>
            <person name="Pils B."/>
            <person name="Prigge M."/>
            <person name="Reiss B."/>
            <person name="Renner T."/>
            <person name="Rombauts S."/>
            <person name="Rushton P."/>
            <person name="Sanderfoot A."/>
            <person name="Schween G."/>
            <person name="Shiu S.-H."/>
            <person name="Stueber K."/>
            <person name="Theodoulou F.L."/>
            <person name="Tu H."/>
            <person name="Van de Peer Y."/>
            <person name="Verrier P.J."/>
            <person name="Waters E."/>
            <person name="Wood A."/>
            <person name="Yang L."/>
            <person name="Cove D."/>
            <person name="Cuming A."/>
            <person name="Hasebe M."/>
            <person name="Lucas S."/>
            <person name="Mishler D.B."/>
            <person name="Reski R."/>
            <person name="Grigoriev I."/>
            <person name="Quatrano R.S."/>
            <person name="Boore J.L."/>
        </authorList>
    </citation>
    <scope>NUCLEOTIDE SEQUENCE [LARGE SCALE GENOMIC DNA]</scope>
    <source>
        <strain evidence="3 4">cv. Gransden 2004</strain>
    </source>
</reference>
<feature type="region of interest" description="Disordered" evidence="1">
    <location>
        <begin position="378"/>
        <end position="524"/>
    </location>
</feature>
<dbReference type="InParanoid" id="A0A2K1IG77"/>
<feature type="region of interest" description="Disordered" evidence="1">
    <location>
        <begin position="951"/>
        <end position="977"/>
    </location>
</feature>
<feature type="compositionally biased region" description="Low complexity" evidence="1">
    <location>
        <begin position="412"/>
        <end position="441"/>
    </location>
</feature>
<feature type="region of interest" description="Disordered" evidence="1">
    <location>
        <begin position="797"/>
        <end position="827"/>
    </location>
</feature>
<dbReference type="EnsemblPlants" id="Pp3c24_10100V3.1">
    <property type="protein sequence ID" value="Pp3c24_10100V3.1"/>
    <property type="gene ID" value="Pp3c24_10100"/>
</dbReference>
<feature type="compositionally biased region" description="Basic and acidic residues" evidence="1">
    <location>
        <begin position="684"/>
        <end position="718"/>
    </location>
</feature>
<name>A0A2K1IG77_PHYPA</name>
<evidence type="ECO:0000313" key="3">
    <source>
        <dbReference type="EnsemblPlants" id="Pp3c24_10100V3.1"/>
    </source>
</evidence>
<reference evidence="3" key="3">
    <citation type="submission" date="2020-12" db="UniProtKB">
        <authorList>
            <consortium name="EnsemblPlants"/>
        </authorList>
    </citation>
    <scope>IDENTIFICATION</scope>
</reference>
<feature type="compositionally biased region" description="Basic and acidic residues" evidence="1">
    <location>
        <begin position="446"/>
        <end position="463"/>
    </location>
</feature>
<feature type="compositionally biased region" description="Basic and acidic residues" evidence="1">
    <location>
        <begin position="402"/>
        <end position="411"/>
    </location>
</feature>
<accession>A0A2K1IG77</accession>
<feature type="compositionally biased region" description="Acidic residues" evidence="1">
    <location>
        <begin position="816"/>
        <end position="827"/>
    </location>
</feature>
<feature type="compositionally biased region" description="Low complexity" evidence="1">
    <location>
        <begin position="475"/>
        <end position="490"/>
    </location>
</feature>
<dbReference type="AlphaFoldDB" id="A0A2K1IG77"/>
<sequence length="1196" mass="131930">MKMRRSRQRKGKSGSKQDGDVCSARPGVKHIMVRLSGLIPSLSPATTSEVPFSINCGAMQSNTISGCTSNEKINHNTNCTHLELQSSSQKMTVTPTVRILHQALQTPDERVLMEEIAETQKHDRAGAAVCRDETGGSIANLPLLDKSCCALDSSNAQARSGFVQIDPISRPTNSNWLYPAVFPMNYRPVNGCHGCGATRFAPPCIFQRDFPRVVHYYAEHPTLSQKSLQRNRVEPPACCEGLDFEGLSSESIYAPTMEQDEGHVYGAQYINRDDVLMCPAPWVYEGRFFPGTPAMGVNWVSDCISEGQPRQSSSEKLEESYSHKIPDPVYLSAHCNTCSTDYSPDLDVDTQRHLEEKIGHEILLLSQKLANLQAQCGTRRPVHSNTKPAVLNRPQAPPLDVNMRRTQRDPKSASSRTSSISRSIRCQGTTQPRSGASSSSRTTRKQAAESRFKIEDRLLEGGRIKGANSSTPAQSSSRGSDSGASSSTATFNVDKNQPHSRDGSGGHSSENSTTGPRGSAMHCGVHQHGANEAVDSVQGRVQNFREDGEDGASNKARSFSRAYMKCVRGRGAAGIHLEECSYSDDMKVNLRIGGMNVQGHPNGSKQFDWEKFRFQGTAGLRGNEEFVEAIDSRILPKLNSQVGFAEVHAETWLSNGGTSISVSKSAQPGEGNSPAELAWTSTDGNDKQECENRGKRLPDRRIENRHATSGMRDADSPKEICGLDSRTAHHLLKAGLRRKPYFWKTPRLGPVPRILRLKKKTFGTRSPRKDCGKRLRRRTLFDLNLNLKTNLMSAGAALEEGDDENSDSGSQPWQLMEEETGGSEETVDAQCQREVADYKAEYATFVENTAVRLHKNSENEDYTSIINLQALTSGARSKVNELKLSEAPLVWLSKPSSQPAKKTYIKCVELVMAMKKKNRLCKLNGRKAFGDGYSYRRMDCLVGSKDNDGMEKELHNRADGNGGGASHNTEGANEDQVIREPVEPPETCCWDTVNRRDVKFSGFQNFPSATTLAEAREMKLFEDSLLQSAEQEEAHSLAIKGHSENTYNLAFMTNLHCDEGIPPPSNPESSIVDQVSSLASVLSRVMPKQMDSMEAEQLRARWEELIDALEKERLGLPKIKTGGRKIGVTTRTNSPRDSGSVKRIAEQMKSFGATTLNLEKEGVSIIQKEKDGLEDVGISKERAHWNKVEQKQAVVF</sequence>
<organism evidence="2">
    <name type="scientific">Physcomitrium patens</name>
    <name type="common">Spreading-leaved earth moss</name>
    <name type="synonym">Physcomitrella patens</name>
    <dbReference type="NCBI Taxonomy" id="3218"/>
    <lineage>
        <taxon>Eukaryota</taxon>
        <taxon>Viridiplantae</taxon>
        <taxon>Streptophyta</taxon>
        <taxon>Embryophyta</taxon>
        <taxon>Bryophyta</taxon>
        <taxon>Bryophytina</taxon>
        <taxon>Bryopsida</taxon>
        <taxon>Funariidae</taxon>
        <taxon>Funariales</taxon>
        <taxon>Funariaceae</taxon>
        <taxon>Physcomitrium</taxon>
    </lineage>
</organism>
<dbReference type="EMBL" id="ABEU02000024">
    <property type="protein sequence ID" value="PNR28283.1"/>
    <property type="molecule type" value="Genomic_DNA"/>
</dbReference>
<dbReference type="Gramene" id="Pp3c24_10100V3.1">
    <property type="protein sequence ID" value="Pp3c24_10100V3.1"/>
    <property type="gene ID" value="Pp3c24_10100"/>
</dbReference>
<keyword evidence="4" id="KW-1185">Reference proteome</keyword>
<proteinExistence type="predicted"/>
<reference evidence="2 4" key="2">
    <citation type="journal article" date="2018" name="Plant J.">
        <title>The Physcomitrella patens chromosome-scale assembly reveals moss genome structure and evolution.</title>
        <authorList>
            <person name="Lang D."/>
            <person name="Ullrich K.K."/>
            <person name="Murat F."/>
            <person name="Fuchs J."/>
            <person name="Jenkins J."/>
            <person name="Haas F.B."/>
            <person name="Piednoel M."/>
            <person name="Gundlach H."/>
            <person name="Van Bel M."/>
            <person name="Meyberg R."/>
            <person name="Vives C."/>
            <person name="Morata J."/>
            <person name="Symeonidi A."/>
            <person name="Hiss M."/>
            <person name="Muchero W."/>
            <person name="Kamisugi Y."/>
            <person name="Saleh O."/>
            <person name="Blanc G."/>
            <person name="Decker E.L."/>
            <person name="van Gessel N."/>
            <person name="Grimwood J."/>
            <person name="Hayes R.D."/>
            <person name="Graham S.W."/>
            <person name="Gunter L.E."/>
            <person name="McDaniel S.F."/>
            <person name="Hoernstein S.N.W."/>
            <person name="Larsson A."/>
            <person name="Li F.W."/>
            <person name="Perroud P.F."/>
            <person name="Phillips J."/>
            <person name="Ranjan P."/>
            <person name="Rokshar D.S."/>
            <person name="Rothfels C.J."/>
            <person name="Schneider L."/>
            <person name="Shu S."/>
            <person name="Stevenson D.W."/>
            <person name="Thummler F."/>
            <person name="Tillich M."/>
            <person name="Villarreal Aguilar J.C."/>
            <person name="Widiez T."/>
            <person name="Wong G.K."/>
            <person name="Wymore A."/>
            <person name="Zhang Y."/>
            <person name="Zimmer A.D."/>
            <person name="Quatrano R.S."/>
            <person name="Mayer K.F.X."/>
            <person name="Goodstein D."/>
            <person name="Casacuberta J.M."/>
            <person name="Vandepoele K."/>
            <person name="Reski R."/>
            <person name="Cuming A.C."/>
            <person name="Tuskan G.A."/>
            <person name="Maumus F."/>
            <person name="Salse J."/>
            <person name="Schmutz J."/>
            <person name="Rensing S.A."/>
        </authorList>
    </citation>
    <scope>NUCLEOTIDE SEQUENCE [LARGE SCALE GENOMIC DNA]</scope>
    <source>
        <strain evidence="3 4">cv. Gransden 2004</strain>
    </source>
</reference>
<protein>
    <submittedName>
        <fullName evidence="2 3">Uncharacterized protein</fullName>
    </submittedName>
</protein>
<gene>
    <name evidence="2" type="ORF">PHYPA_028875</name>
</gene>
<dbReference type="PaxDb" id="3218-PP1S196_110V6.1"/>
<feature type="region of interest" description="Disordered" evidence="1">
    <location>
        <begin position="660"/>
        <end position="718"/>
    </location>
</feature>
<feature type="region of interest" description="Disordered" evidence="1">
    <location>
        <begin position="1"/>
        <end position="24"/>
    </location>
</feature>
<dbReference type="Proteomes" id="UP000006727">
    <property type="component" value="Chromosome 24"/>
</dbReference>
<evidence type="ECO:0000313" key="2">
    <source>
        <dbReference type="EMBL" id="PNR28283.1"/>
    </source>
</evidence>
<evidence type="ECO:0000256" key="1">
    <source>
        <dbReference type="SAM" id="MobiDB-lite"/>
    </source>
</evidence>
<feature type="compositionally biased region" description="Polar residues" evidence="1">
    <location>
        <begin position="507"/>
        <end position="516"/>
    </location>
</feature>
<evidence type="ECO:0000313" key="4">
    <source>
        <dbReference type="Proteomes" id="UP000006727"/>
    </source>
</evidence>